<feature type="transmembrane region" description="Helical" evidence="13">
    <location>
        <begin position="59"/>
        <end position="81"/>
    </location>
</feature>
<evidence type="ECO:0000256" key="11">
    <source>
        <dbReference type="ARBA" id="ARBA00023008"/>
    </source>
</evidence>
<keyword evidence="5 13" id="KW-0479">Metal-binding</keyword>
<dbReference type="SUPFAM" id="SSF56784">
    <property type="entry name" value="HAD-like"/>
    <property type="match status" value="1"/>
</dbReference>
<keyword evidence="11" id="KW-0186">Copper</keyword>
<dbReference type="SFLD" id="SFLDS00003">
    <property type="entry name" value="Haloacid_Dehalogenase"/>
    <property type="match status" value="1"/>
</dbReference>
<dbReference type="PANTHER" id="PTHR48085:SF5">
    <property type="entry name" value="CADMIUM_ZINC-TRANSPORTING ATPASE HMA4-RELATED"/>
    <property type="match status" value="1"/>
</dbReference>
<dbReference type="SFLD" id="SFLDF00027">
    <property type="entry name" value="p-type_atpase"/>
    <property type="match status" value="1"/>
</dbReference>
<dbReference type="PROSITE" id="PS00154">
    <property type="entry name" value="ATPASE_E1_E2"/>
    <property type="match status" value="1"/>
</dbReference>
<dbReference type="Gene3D" id="2.70.150.10">
    <property type="entry name" value="Calcium-transporting ATPase, cytoplasmic transduction domain A"/>
    <property type="match status" value="1"/>
</dbReference>
<gene>
    <name evidence="15" type="ORF">Rhe02_15430</name>
</gene>
<keyword evidence="6 13" id="KW-0547">Nucleotide-binding</keyword>
<dbReference type="GO" id="GO:0046872">
    <property type="term" value="F:metal ion binding"/>
    <property type="evidence" value="ECO:0007669"/>
    <property type="project" value="UniProtKB-KW"/>
</dbReference>
<dbReference type="Pfam" id="PF00702">
    <property type="entry name" value="Hydrolase"/>
    <property type="match status" value="1"/>
</dbReference>
<keyword evidence="7" id="KW-0406">Ion transport</keyword>
<dbReference type="Gene3D" id="3.40.50.1000">
    <property type="entry name" value="HAD superfamily/HAD-like"/>
    <property type="match status" value="1"/>
</dbReference>
<keyword evidence="12 13" id="KW-0472">Membrane</keyword>
<feature type="transmembrane region" description="Helical" evidence="13">
    <location>
        <begin position="33"/>
        <end position="53"/>
    </location>
</feature>
<keyword evidence="3 13" id="KW-1003">Cell membrane</keyword>
<dbReference type="InterPro" id="IPR036412">
    <property type="entry name" value="HAD-like_sf"/>
</dbReference>
<keyword evidence="7" id="KW-0187">Copper transport</keyword>
<dbReference type="PRINTS" id="PR00119">
    <property type="entry name" value="CATATPASE"/>
</dbReference>
<dbReference type="InterPro" id="IPR044492">
    <property type="entry name" value="P_typ_ATPase_HD_dom"/>
</dbReference>
<feature type="transmembrane region" description="Helical" evidence="13">
    <location>
        <begin position="264"/>
        <end position="284"/>
    </location>
</feature>
<dbReference type="InterPro" id="IPR051014">
    <property type="entry name" value="Cation_Transport_ATPase_IB"/>
</dbReference>
<dbReference type="RefSeq" id="WP_203907382.1">
    <property type="nucleotide sequence ID" value="NZ_BONY01000007.1"/>
</dbReference>
<keyword evidence="7" id="KW-0813">Transport</keyword>
<keyword evidence="10 13" id="KW-1133">Transmembrane helix</keyword>
<evidence type="ECO:0000256" key="2">
    <source>
        <dbReference type="ARBA" id="ARBA00006024"/>
    </source>
</evidence>
<evidence type="ECO:0000313" key="16">
    <source>
        <dbReference type="Proteomes" id="UP000612899"/>
    </source>
</evidence>
<evidence type="ECO:0000256" key="8">
    <source>
        <dbReference type="ARBA" id="ARBA00022840"/>
    </source>
</evidence>
<keyword evidence="16" id="KW-1185">Reference proteome</keyword>
<keyword evidence="8 13" id="KW-0067">ATP-binding</keyword>
<dbReference type="InterPro" id="IPR023299">
    <property type="entry name" value="ATPase_P-typ_cyto_dom_N"/>
</dbReference>
<comment type="caution">
    <text evidence="15">The sequence shown here is derived from an EMBL/GenBank/DDBJ whole genome shotgun (WGS) entry which is preliminary data.</text>
</comment>
<evidence type="ECO:0000256" key="12">
    <source>
        <dbReference type="ARBA" id="ARBA00023136"/>
    </source>
</evidence>
<feature type="transmembrane region" description="Helical" evidence="13">
    <location>
        <begin position="625"/>
        <end position="643"/>
    </location>
</feature>
<dbReference type="InterPro" id="IPR059000">
    <property type="entry name" value="ATPase_P-type_domA"/>
</dbReference>
<comment type="subcellular location">
    <subcellularLocation>
        <location evidence="1">Cell membrane</location>
        <topology evidence="1">Multi-pass membrane protein</topology>
    </subcellularLocation>
</comment>
<evidence type="ECO:0000256" key="5">
    <source>
        <dbReference type="ARBA" id="ARBA00022723"/>
    </source>
</evidence>
<organism evidence="15 16">
    <name type="scientific">Rhizocola hellebori</name>
    <dbReference type="NCBI Taxonomy" id="1392758"/>
    <lineage>
        <taxon>Bacteria</taxon>
        <taxon>Bacillati</taxon>
        <taxon>Actinomycetota</taxon>
        <taxon>Actinomycetes</taxon>
        <taxon>Micromonosporales</taxon>
        <taxon>Micromonosporaceae</taxon>
        <taxon>Rhizocola</taxon>
    </lineage>
</organism>
<dbReference type="GO" id="GO:0005524">
    <property type="term" value="F:ATP binding"/>
    <property type="evidence" value="ECO:0007669"/>
    <property type="project" value="UniProtKB-UniRule"/>
</dbReference>
<reference evidence="15" key="1">
    <citation type="submission" date="2021-01" db="EMBL/GenBank/DDBJ databases">
        <title>Whole genome shotgun sequence of Rhizocola hellebori NBRC 109834.</title>
        <authorList>
            <person name="Komaki H."/>
            <person name="Tamura T."/>
        </authorList>
    </citation>
    <scope>NUCLEOTIDE SEQUENCE</scope>
    <source>
        <strain evidence="15">NBRC 109834</strain>
    </source>
</reference>
<accession>A0A8J3VEN1</accession>
<dbReference type="GO" id="GO:0005886">
    <property type="term" value="C:plasma membrane"/>
    <property type="evidence" value="ECO:0007669"/>
    <property type="project" value="UniProtKB-SubCell"/>
</dbReference>
<dbReference type="InterPro" id="IPR001757">
    <property type="entry name" value="P_typ_ATPase"/>
</dbReference>
<dbReference type="GO" id="GO:0006825">
    <property type="term" value="P:copper ion transport"/>
    <property type="evidence" value="ECO:0007669"/>
    <property type="project" value="UniProtKB-KW"/>
</dbReference>
<feature type="transmembrane region" description="Helical" evidence="13">
    <location>
        <begin position="596"/>
        <end position="619"/>
    </location>
</feature>
<dbReference type="NCBIfam" id="TIGR01525">
    <property type="entry name" value="ATPase-IB_hvy"/>
    <property type="match status" value="1"/>
</dbReference>
<protein>
    <submittedName>
        <fullName evidence="15">Copper-translocating P-type ATPase</fullName>
    </submittedName>
</protein>
<evidence type="ECO:0000259" key="14">
    <source>
        <dbReference type="Pfam" id="PF00122"/>
    </source>
</evidence>
<dbReference type="InterPro" id="IPR023214">
    <property type="entry name" value="HAD_sf"/>
</dbReference>
<name>A0A8J3VEN1_9ACTN</name>
<evidence type="ECO:0000313" key="15">
    <source>
        <dbReference type="EMBL" id="GIH03476.1"/>
    </source>
</evidence>
<dbReference type="AlphaFoldDB" id="A0A8J3VEN1"/>
<feature type="domain" description="P-type ATPase A" evidence="14">
    <location>
        <begin position="148"/>
        <end position="248"/>
    </location>
</feature>
<evidence type="ECO:0000256" key="7">
    <source>
        <dbReference type="ARBA" id="ARBA00022796"/>
    </source>
</evidence>
<keyword evidence="4 13" id="KW-0812">Transmembrane</keyword>
<comment type="similarity">
    <text evidence="2 13">Belongs to the cation transport ATPase (P-type) (TC 3.A.3) family. Type IB subfamily.</text>
</comment>
<evidence type="ECO:0000256" key="10">
    <source>
        <dbReference type="ARBA" id="ARBA00022989"/>
    </source>
</evidence>
<dbReference type="Pfam" id="PF00122">
    <property type="entry name" value="E1-E2_ATPase"/>
    <property type="match status" value="1"/>
</dbReference>
<dbReference type="NCBIfam" id="TIGR01494">
    <property type="entry name" value="ATPase_P-type"/>
    <property type="match status" value="1"/>
</dbReference>
<evidence type="ECO:0000256" key="1">
    <source>
        <dbReference type="ARBA" id="ARBA00004651"/>
    </source>
</evidence>
<proteinExistence type="inferred from homology"/>
<dbReference type="GO" id="GO:0019829">
    <property type="term" value="F:ATPase-coupled monoatomic cation transmembrane transporter activity"/>
    <property type="evidence" value="ECO:0007669"/>
    <property type="project" value="InterPro"/>
</dbReference>
<dbReference type="InterPro" id="IPR027256">
    <property type="entry name" value="P-typ_ATPase_IB"/>
</dbReference>
<evidence type="ECO:0000256" key="13">
    <source>
        <dbReference type="RuleBase" id="RU362081"/>
    </source>
</evidence>
<dbReference type="FunFam" id="2.70.150.10:FF:000020">
    <property type="entry name" value="Copper-exporting P-type ATPase A"/>
    <property type="match status" value="1"/>
</dbReference>
<keyword evidence="9" id="KW-1278">Translocase</keyword>
<dbReference type="SFLD" id="SFLDG00002">
    <property type="entry name" value="C1.7:_P-type_atpase_like"/>
    <property type="match status" value="1"/>
</dbReference>
<dbReference type="InterPro" id="IPR018303">
    <property type="entry name" value="ATPase_P-typ_P_site"/>
</dbReference>
<dbReference type="Gene3D" id="3.40.1110.10">
    <property type="entry name" value="Calcium-transporting ATPase, cytoplasmic domain N"/>
    <property type="match status" value="1"/>
</dbReference>
<dbReference type="InterPro" id="IPR023298">
    <property type="entry name" value="ATPase_P-typ_TM_dom_sf"/>
</dbReference>
<dbReference type="SUPFAM" id="SSF81665">
    <property type="entry name" value="Calcium ATPase, transmembrane domain M"/>
    <property type="match status" value="1"/>
</dbReference>
<evidence type="ECO:0000256" key="4">
    <source>
        <dbReference type="ARBA" id="ARBA00022692"/>
    </source>
</evidence>
<dbReference type="PROSITE" id="PS01229">
    <property type="entry name" value="COF_2"/>
    <property type="match status" value="1"/>
</dbReference>
<dbReference type="GO" id="GO:0016887">
    <property type="term" value="F:ATP hydrolysis activity"/>
    <property type="evidence" value="ECO:0007669"/>
    <property type="project" value="InterPro"/>
</dbReference>
<evidence type="ECO:0000256" key="9">
    <source>
        <dbReference type="ARBA" id="ARBA00022967"/>
    </source>
</evidence>
<dbReference type="Proteomes" id="UP000612899">
    <property type="component" value="Unassembled WGS sequence"/>
</dbReference>
<evidence type="ECO:0000256" key="6">
    <source>
        <dbReference type="ARBA" id="ARBA00022741"/>
    </source>
</evidence>
<feature type="transmembrane region" description="Helical" evidence="13">
    <location>
        <begin position="290"/>
        <end position="315"/>
    </location>
</feature>
<dbReference type="SUPFAM" id="SSF81653">
    <property type="entry name" value="Calcium ATPase, transduction domain A"/>
    <property type="match status" value="1"/>
</dbReference>
<dbReference type="EMBL" id="BONY01000007">
    <property type="protein sequence ID" value="GIH03476.1"/>
    <property type="molecule type" value="Genomic_DNA"/>
</dbReference>
<dbReference type="PANTHER" id="PTHR48085">
    <property type="entry name" value="CADMIUM/ZINC-TRANSPORTING ATPASE HMA2-RELATED"/>
    <property type="match status" value="1"/>
</dbReference>
<evidence type="ECO:0000256" key="3">
    <source>
        <dbReference type="ARBA" id="ARBA00022475"/>
    </source>
</evidence>
<sequence length="655" mass="69480">MSATATPVATEPSTAGLFGEADLSQERLLKRNLRFLVASAACMISGAIINLFIDRPPWTDVAVVIGVVGLTLGYPMFWIALKTLVSTEVKLRNKLNTEVFITIALVAVVYEGEYWYASWVVFILWVGETLMAWTGRHARSAVEALLKLVPRQARVAIPGDKTQLVPVEHVQIGQTVIVHPGERMPVDGVILTGATTIDESMLTGEAVPAERGIGEEVFAGTYNLQGAIQIRTAKTADQNTVARIVALMRKAQREHIPAKRTVDLFLLWFLPLVLLVAAVAGLLTGSLERVATILLVITPCAFAASTPLAIIATVGNAARRGIVVKGAASLEAASRASIVLLDKTGTLTSSTPALNAIDGFGYTDAEVLQLAAIAEKQSSHPLARAVVTTAEAQGMVVPDPDAFELAAGHGVKATFQQHSLVVGNERYLDQIGVTITGIVREIALRREAEGRTIAYLIRDGVIIGLLGFLAEPRREASEVIAGLKRLGVKQIVMITGDRDDPARAVAQQLGIAYRAQATPQAKLDQVQMRQREGHTVAMVGDGINDATALAAADVGIAMVTAGAEVSALAADVVVHGDNLNRVLAAMKLARRGISTIRLNILFATAYNIGGLILALFGLISPGTAVLFHAASFISVVLNSATVLRYNPKVPGSEPV</sequence>
<dbReference type="InterPro" id="IPR008250">
    <property type="entry name" value="ATPase_P-typ_transduc_dom_A_sf"/>
</dbReference>